<dbReference type="PROSITE" id="PS00894">
    <property type="entry name" value="HTH_DEOR_1"/>
    <property type="match status" value="1"/>
</dbReference>
<evidence type="ECO:0000256" key="5">
    <source>
        <dbReference type="ARBA" id="ARBA00023163"/>
    </source>
</evidence>
<dbReference type="Gene3D" id="1.10.10.10">
    <property type="entry name" value="Winged helix-like DNA-binding domain superfamily/Winged helix DNA-binding domain"/>
    <property type="match status" value="1"/>
</dbReference>
<dbReference type="PANTHER" id="PTHR30363:SF4">
    <property type="entry name" value="GLYCEROL-3-PHOSPHATE REGULON REPRESSOR"/>
    <property type="match status" value="1"/>
</dbReference>
<evidence type="ECO:0000256" key="1">
    <source>
        <dbReference type="ARBA" id="ARBA00021390"/>
    </source>
</evidence>
<keyword evidence="2" id="KW-0678">Repressor</keyword>
<dbReference type="Pfam" id="PF08220">
    <property type="entry name" value="HTH_DeoR"/>
    <property type="match status" value="1"/>
</dbReference>
<dbReference type="PRINTS" id="PR00037">
    <property type="entry name" value="HTHLACR"/>
</dbReference>
<dbReference type="Proteomes" id="UP001174210">
    <property type="component" value="Unassembled WGS sequence"/>
</dbReference>
<dbReference type="SMART" id="SM00420">
    <property type="entry name" value="HTH_DEOR"/>
    <property type="match status" value="1"/>
</dbReference>
<comment type="caution">
    <text evidence="8">The sequence shown here is derived from an EMBL/GenBank/DDBJ whole genome shotgun (WGS) entry which is preliminary data.</text>
</comment>
<name>A0ABT8IYH5_9MICO</name>
<sequence length="272" mass="28197">MRYTDAPARREELLRRLSAEGYVSSSRVAEELGVSEMTIRRDLRQLEGDGLARRVVGGASLPNLGHGRPFDERAVTGSGEKRTIAEACLELLDGAATVALDAGTTVAPLAGMLRPGTTIVSHSAPVIQSAIERGDVELVAVGGVYQSETRSFAGAAARRTIAEYAVDVAVLSATAVDTTGILCANSLDAELKQELVRTARLRVLLVDHSKLGSRAPIRVGGLDLVDIILTDAGADPDDLKALRDAGATVVVAGEHTPAAAGPLGDETGVGVS</sequence>
<dbReference type="SUPFAM" id="SSF100950">
    <property type="entry name" value="NagB/RpiA/CoA transferase-like"/>
    <property type="match status" value="1"/>
</dbReference>
<evidence type="ECO:0000256" key="6">
    <source>
        <dbReference type="ARBA" id="ARBA00024937"/>
    </source>
</evidence>
<keyword evidence="3" id="KW-0805">Transcription regulation</keyword>
<dbReference type="GO" id="GO:0003677">
    <property type="term" value="F:DNA binding"/>
    <property type="evidence" value="ECO:0007669"/>
    <property type="project" value="UniProtKB-KW"/>
</dbReference>
<evidence type="ECO:0000256" key="3">
    <source>
        <dbReference type="ARBA" id="ARBA00023015"/>
    </source>
</evidence>
<protein>
    <recommendedName>
        <fullName evidence="1">Lactose phosphotransferase system repressor</fullName>
    </recommendedName>
</protein>
<dbReference type="EMBL" id="JAROCB010000003">
    <property type="protein sequence ID" value="MDN4597873.1"/>
    <property type="molecule type" value="Genomic_DNA"/>
</dbReference>
<evidence type="ECO:0000256" key="2">
    <source>
        <dbReference type="ARBA" id="ARBA00022491"/>
    </source>
</evidence>
<feature type="domain" description="HTH deoR-type" evidence="7">
    <location>
        <begin position="6"/>
        <end position="61"/>
    </location>
</feature>
<keyword evidence="5" id="KW-0804">Transcription</keyword>
<dbReference type="InterPro" id="IPR036388">
    <property type="entry name" value="WH-like_DNA-bd_sf"/>
</dbReference>
<dbReference type="RefSeq" id="WP_301219205.1">
    <property type="nucleotide sequence ID" value="NZ_JAROCB010000003.1"/>
</dbReference>
<comment type="function">
    <text evidence="6">Repressor of the lactose catabolism operon. Galactose-6-phosphate is the inducer.</text>
</comment>
<reference evidence="8" key="1">
    <citation type="submission" date="2023-03" db="EMBL/GenBank/DDBJ databases">
        <title>MT1 and MT2 Draft Genomes of Novel Species.</title>
        <authorList>
            <person name="Venkateswaran K."/>
        </authorList>
    </citation>
    <scope>NUCLEOTIDE SEQUENCE</scope>
    <source>
        <strain evidence="8">F6_8S_P_1A</strain>
    </source>
</reference>
<evidence type="ECO:0000256" key="4">
    <source>
        <dbReference type="ARBA" id="ARBA00023125"/>
    </source>
</evidence>
<dbReference type="PROSITE" id="PS51000">
    <property type="entry name" value="HTH_DEOR_2"/>
    <property type="match status" value="1"/>
</dbReference>
<dbReference type="InterPro" id="IPR001034">
    <property type="entry name" value="DeoR_HTH"/>
</dbReference>
<dbReference type="InterPro" id="IPR018356">
    <property type="entry name" value="Tscrpt_reg_HTH_DeoR_CS"/>
</dbReference>
<dbReference type="InterPro" id="IPR050313">
    <property type="entry name" value="Carb_Metab_HTH_regulators"/>
</dbReference>
<dbReference type="Gene3D" id="3.40.50.1360">
    <property type="match status" value="1"/>
</dbReference>
<proteinExistence type="predicted"/>
<dbReference type="SUPFAM" id="SSF46785">
    <property type="entry name" value="Winged helix' DNA-binding domain"/>
    <property type="match status" value="1"/>
</dbReference>
<evidence type="ECO:0000313" key="9">
    <source>
        <dbReference type="Proteomes" id="UP001174210"/>
    </source>
</evidence>
<evidence type="ECO:0000259" key="7">
    <source>
        <dbReference type="PROSITE" id="PS51000"/>
    </source>
</evidence>
<evidence type="ECO:0000313" key="8">
    <source>
        <dbReference type="EMBL" id="MDN4597873.1"/>
    </source>
</evidence>
<keyword evidence="9" id="KW-1185">Reference proteome</keyword>
<keyword evidence="4 8" id="KW-0238">DNA-binding</keyword>
<dbReference type="InterPro" id="IPR014036">
    <property type="entry name" value="DeoR-like_C"/>
</dbReference>
<dbReference type="PANTHER" id="PTHR30363">
    <property type="entry name" value="HTH-TYPE TRANSCRIPTIONAL REGULATOR SRLR-RELATED"/>
    <property type="match status" value="1"/>
</dbReference>
<accession>A0ABT8IYH5</accession>
<gene>
    <name evidence="8" type="ORF">P5G59_12030</name>
</gene>
<organism evidence="8 9">
    <name type="scientific">Leifsonia virtsii</name>
    <dbReference type="NCBI Taxonomy" id="3035915"/>
    <lineage>
        <taxon>Bacteria</taxon>
        <taxon>Bacillati</taxon>
        <taxon>Actinomycetota</taxon>
        <taxon>Actinomycetes</taxon>
        <taxon>Micrococcales</taxon>
        <taxon>Microbacteriaceae</taxon>
        <taxon>Leifsonia</taxon>
    </lineage>
</organism>
<dbReference type="InterPro" id="IPR036390">
    <property type="entry name" value="WH_DNA-bd_sf"/>
</dbReference>
<dbReference type="InterPro" id="IPR037171">
    <property type="entry name" value="NagB/RpiA_transferase-like"/>
</dbReference>
<dbReference type="SMART" id="SM01134">
    <property type="entry name" value="DeoRC"/>
    <property type="match status" value="1"/>
</dbReference>
<dbReference type="Pfam" id="PF00455">
    <property type="entry name" value="DeoRC"/>
    <property type="match status" value="1"/>
</dbReference>